<dbReference type="Pfam" id="PF09140">
    <property type="entry name" value="MipZ"/>
    <property type="match status" value="1"/>
</dbReference>
<dbReference type="EMBL" id="CP036526">
    <property type="protein sequence ID" value="QDT08571.1"/>
    <property type="molecule type" value="Genomic_DNA"/>
</dbReference>
<dbReference type="GO" id="GO:0004713">
    <property type="term" value="F:protein tyrosine kinase activity"/>
    <property type="evidence" value="ECO:0007669"/>
    <property type="project" value="TreeGrafter"/>
</dbReference>
<feature type="compositionally biased region" description="Low complexity" evidence="1">
    <location>
        <begin position="41"/>
        <end position="58"/>
    </location>
</feature>
<feature type="region of interest" description="Disordered" evidence="1">
    <location>
        <begin position="217"/>
        <end position="253"/>
    </location>
</feature>
<proteinExistence type="predicted"/>
<dbReference type="InterPro" id="IPR027417">
    <property type="entry name" value="P-loop_NTPase"/>
</dbReference>
<dbReference type="RefSeq" id="WP_145416093.1">
    <property type="nucleotide sequence ID" value="NZ_CP036526.1"/>
</dbReference>
<dbReference type="GO" id="GO:0005886">
    <property type="term" value="C:plasma membrane"/>
    <property type="evidence" value="ECO:0007669"/>
    <property type="project" value="TreeGrafter"/>
</dbReference>
<dbReference type="OrthoDB" id="238666at2"/>
<dbReference type="AlphaFoldDB" id="A0A517NN71"/>
<accession>A0A517NN71</accession>
<dbReference type="InterPro" id="IPR015223">
    <property type="entry name" value="MipZ"/>
</dbReference>
<feature type="compositionally biased region" description="Low complexity" evidence="1">
    <location>
        <begin position="19"/>
        <end position="31"/>
    </location>
</feature>
<keyword evidence="3" id="KW-1185">Reference proteome</keyword>
<dbReference type="Proteomes" id="UP000319817">
    <property type="component" value="Chromosome"/>
</dbReference>
<dbReference type="Gene3D" id="3.40.50.300">
    <property type="entry name" value="P-loop containing nucleotide triphosphate hydrolases"/>
    <property type="match status" value="1"/>
</dbReference>
<dbReference type="SUPFAM" id="SSF52540">
    <property type="entry name" value="P-loop containing nucleoside triphosphate hydrolases"/>
    <property type="match status" value="1"/>
</dbReference>
<evidence type="ECO:0000256" key="1">
    <source>
        <dbReference type="SAM" id="MobiDB-lite"/>
    </source>
</evidence>
<dbReference type="PANTHER" id="PTHR32309:SF13">
    <property type="entry name" value="FERRIC ENTEROBACTIN TRANSPORT PROTEIN FEPE"/>
    <property type="match status" value="1"/>
</dbReference>
<gene>
    <name evidence="2" type="primary">minD_1</name>
    <name evidence="2" type="ORF">K239x_05110</name>
</gene>
<reference evidence="2 3" key="1">
    <citation type="submission" date="2019-02" db="EMBL/GenBank/DDBJ databases">
        <title>Deep-cultivation of Planctomycetes and their phenomic and genomic characterization uncovers novel biology.</title>
        <authorList>
            <person name="Wiegand S."/>
            <person name="Jogler M."/>
            <person name="Boedeker C."/>
            <person name="Pinto D."/>
            <person name="Vollmers J."/>
            <person name="Rivas-Marin E."/>
            <person name="Kohn T."/>
            <person name="Peeters S.H."/>
            <person name="Heuer A."/>
            <person name="Rast P."/>
            <person name="Oberbeckmann S."/>
            <person name="Bunk B."/>
            <person name="Jeske O."/>
            <person name="Meyerdierks A."/>
            <person name="Storesund J.E."/>
            <person name="Kallscheuer N."/>
            <person name="Luecker S."/>
            <person name="Lage O.M."/>
            <person name="Pohl T."/>
            <person name="Merkel B.J."/>
            <person name="Hornburger P."/>
            <person name="Mueller R.-W."/>
            <person name="Bruemmer F."/>
            <person name="Labrenz M."/>
            <person name="Spormann A.M."/>
            <person name="Op den Camp H."/>
            <person name="Overmann J."/>
            <person name="Amann R."/>
            <person name="Jetten M.S.M."/>
            <person name="Mascher T."/>
            <person name="Medema M.H."/>
            <person name="Devos D.P."/>
            <person name="Kaster A.-K."/>
            <person name="Ovreas L."/>
            <person name="Rohde M."/>
            <person name="Galperin M.Y."/>
            <person name="Jogler C."/>
        </authorList>
    </citation>
    <scope>NUCLEOTIDE SEQUENCE [LARGE SCALE GENOMIC DNA]</scope>
    <source>
        <strain evidence="2 3">K23_9</strain>
    </source>
</reference>
<feature type="region of interest" description="Disordered" evidence="1">
    <location>
        <begin position="14"/>
        <end position="77"/>
    </location>
</feature>
<feature type="compositionally biased region" description="Polar residues" evidence="1">
    <location>
        <begin position="59"/>
        <end position="75"/>
    </location>
</feature>
<protein>
    <submittedName>
        <fullName evidence="2">Septum site-determining protein MinD</fullName>
    </submittedName>
</protein>
<evidence type="ECO:0000313" key="2">
    <source>
        <dbReference type="EMBL" id="QDT08571.1"/>
    </source>
</evidence>
<name>A0A517NN71_9BACT</name>
<dbReference type="PANTHER" id="PTHR32309">
    <property type="entry name" value="TYROSINE-PROTEIN KINASE"/>
    <property type="match status" value="1"/>
</dbReference>
<evidence type="ECO:0000313" key="3">
    <source>
        <dbReference type="Proteomes" id="UP000319817"/>
    </source>
</evidence>
<dbReference type="InterPro" id="IPR050445">
    <property type="entry name" value="Bact_polysacc_biosynth/exp"/>
</dbReference>
<organism evidence="2 3">
    <name type="scientific">Stieleria marina</name>
    <dbReference type="NCBI Taxonomy" id="1930275"/>
    <lineage>
        <taxon>Bacteria</taxon>
        <taxon>Pseudomonadati</taxon>
        <taxon>Planctomycetota</taxon>
        <taxon>Planctomycetia</taxon>
        <taxon>Pirellulales</taxon>
        <taxon>Pirellulaceae</taxon>
        <taxon>Stieleria</taxon>
    </lineage>
</organism>
<sequence length="497" mass="52344">MSTIDQAFVQAFARRNRRVTTATKTRRASPSDARRSSQLEATPPANATANTSAQNTTSGEATQGHSESSVSNHETPNAIHWIDPAKDNLLRMEAAENQNVPHSHLPVAEEPRASFSPETTYAGQVLPEQASSRFVNEDAFLANAMGTDVSPSPSSPASVSDADQPYISTVNSIASAASATAAAAGHSATGRVDTLPDSSRIETTRANLAAAEFAKPSLEQPTAIDPELANGSDAPSLANSAVSNDFAKDGSDQLDSDAATVHRLDRAQQSINPPHLQSASEFAPVAIQAAWEVDVFDIPASVTHLFFKEELFQTVAEKLHDAVSDGLSSMMVTSVKSGEGRSTVAIGMAVAAAATGIRVALVDGDLAQPTLVDDLRLDVDHGWLDAMRGAIPLSQVAVYSIEDNLTLIPLMNASSDSAQANRQDVAKLIESLREQFDLVVIDTSSGDADTVELYAALVDSAVIARDASRTDVQTVNAFSARLRSQGLQGIGIVENFA</sequence>